<evidence type="ECO:0000313" key="3">
    <source>
        <dbReference type="Proteomes" id="UP000266340"/>
    </source>
</evidence>
<organism evidence="2 3">
    <name type="scientific">Cohnella faecalis</name>
    <dbReference type="NCBI Taxonomy" id="2315694"/>
    <lineage>
        <taxon>Bacteria</taxon>
        <taxon>Bacillati</taxon>
        <taxon>Bacillota</taxon>
        <taxon>Bacilli</taxon>
        <taxon>Bacillales</taxon>
        <taxon>Paenibacillaceae</taxon>
        <taxon>Cohnella</taxon>
    </lineage>
</organism>
<dbReference type="Proteomes" id="UP000266340">
    <property type="component" value="Unassembled WGS sequence"/>
</dbReference>
<evidence type="ECO:0000259" key="1">
    <source>
        <dbReference type="Pfam" id="PF24388"/>
    </source>
</evidence>
<comment type="caution">
    <text evidence="2">The sequence shown here is derived from an EMBL/GenBank/DDBJ whole genome shotgun (WGS) entry which is preliminary data.</text>
</comment>
<keyword evidence="3" id="KW-1185">Reference proteome</keyword>
<sequence length="645" mass="72802">MTNNPFIKPETAKLALTHIPPLIANTLLEKKEFTNEYGITLNAVLSVDNIKFAIQRSTLYNAIRNSTSNGTIVEDDNGGRWNLLSITTDGKSRGFKLTDGHQEIVFPELFSLSPDRSVRLHNINEIAKEINMSSAELEKWQTVLDNRALYDDEVELLNKYIQETPIKLAQSIRRRFLRGSVTKELLVPTSFDYYSRLVGTYDDASSVNEYAIGNCREFIKQLSSWHPYDGLMFSLFLSSHLSLTSEIDVDHLSNEELVRAYDFLDKNGDRLSQIGAIEIGLRIFTTRPEIEQHLIRLIEQIRDDDSGASDSRFKLLSTLFMFVDSELIASRLFTSKPPFYRRLAALAQAALISRQLISVKINISSFCEWLANNLDETYYLQTLIDMRSEPRWYPELAEDVHLKANYLGRIITAALNFTQDIKDSKLYDLILGSHPDSLSKFTTSLDVFFPGPLEGGEETPNALPLEISKAIDTQLSSEVTTLSSFIALVNSALIFRIGIDQSELAAKALKLGSYRLANVQEKSQLLTILNGLATVAAISRSCALADDLRIVVRRYMHDAQFALSIEESMRIFLISASSREDPRQWRTFLGDCLNELAFGELRGKDGELLYSYLQSLCGLVPELWISCSRAEAALVAFNTRSQSWD</sequence>
<accession>A0A398CZC5</accession>
<dbReference type="AlphaFoldDB" id="A0A398CZC5"/>
<evidence type="ECO:0000313" key="2">
    <source>
        <dbReference type="EMBL" id="RIE05207.1"/>
    </source>
</evidence>
<dbReference type="InterPro" id="IPR057311">
    <property type="entry name" value="GrebAB-C-like"/>
</dbReference>
<dbReference type="Pfam" id="PF24388">
    <property type="entry name" value="Permuted_GreAB-C"/>
    <property type="match status" value="1"/>
</dbReference>
<gene>
    <name evidence="2" type="ORF">D3H35_01415</name>
</gene>
<reference evidence="2 3" key="1">
    <citation type="submission" date="2018-09" db="EMBL/GenBank/DDBJ databases">
        <title>Cohnella cavernae sp. nov., isolated from a karst cave.</title>
        <authorList>
            <person name="Zhu H."/>
        </authorList>
    </citation>
    <scope>NUCLEOTIDE SEQUENCE [LARGE SCALE GENOMIC DNA]</scope>
    <source>
        <strain evidence="2 3">K2E09-144</strain>
    </source>
</reference>
<dbReference type="OrthoDB" id="8690404at2"/>
<proteinExistence type="predicted"/>
<feature type="domain" description="GreAB-C-like" evidence="1">
    <location>
        <begin position="50"/>
        <end position="98"/>
    </location>
</feature>
<dbReference type="RefSeq" id="WP_119147440.1">
    <property type="nucleotide sequence ID" value="NZ_JBHSOV010000005.1"/>
</dbReference>
<protein>
    <recommendedName>
        <fullName evidence="1">GreAB-C-like domain-containing protein</fullName>
    </recommendedName>
</protein>
<name>A0A398CZC5_9BACL</name>
<dbReference type="EMBL" id="QXJM01000014">
    <property type="protein sequence ID" value="RIE05207.1"/>
    <property type="molecule type" value="Genomic_DNA"/>
</dbReference>